<comment type="caution">
    <text evidence="8">The sequence shown here is derived from an EMBL/GenBank/DDBJ whole genome shotgun (WGS) entry which is preliminary data.</text>
</comment>
<evidence type="ECO:0000256" key="2">
    <source>
        <dbReference type="ARBA" id="ARBA00004727"/>
    </source>
</evidence>
<dbReference type="InterPro" id="IPR013534">
    <property type="entry name" value="Starch_synth_cat_dom"/>
</dbReference>
<keyword evidence="4" id="KW-0328">Glycosyltransferase</keyword>
<dbReference type="SUPFAM" id="SSF53756">
    <property type="entry name" value="UDP-Glycosyltransferase/glycogen phosphorylase"/>
    <property type="match status" value="1"/>
</dbReference>
<dbReference type="Gene3D" id="3.40.50.2000">
    <property type="entry name" value="Glycogen Phosphorylase B"/>
    <property type="match status" value="2"/>
</dbReference>
<keyword evidence="5" id="KW-0808">Transferase</keyword>
<dbReference type="GO" id="GO:0019252">
    <property type="term" value="P:starch biosynthetic process"/>
    <property type="evidence" value="ECO:0007669"/>
    <property type="project" value="UniProtKB-KW"/>
</dbReference>
<protein>
    <recommendedName>
        <fullName evidence="3">starch synthase</fullName>
        <ecNumber evidence="3">2.4.1.21</ecNumber>
    </recommendedName>
</protein>
<evidence type="ECO:0000256" key="4">
    <source>
        <dbReference type="ARBA" id="ARBA00022676"/>
    </source>
</evidence>
<dbReference type="EC" id="2.4.1.21" evidence="3"/>
<evidence type="ECO:0000259" key="7">
    <source>
        <dbReference type="Pfam" id="PF08323"/>
    </source>
</evidence>
<dbReference type="PANTHER" id="PTHR46083">
    <property type="match status" value="1"/>
</dbReference>
<dbReference type="PANTHER" id="PTHR46083:SF3">
    <property type="entry name" value="UDP-GLYCOSYLTRANSFERASE SUPERFAMILY PROTEIN"/>
    <property type="match status" value="1"/>
</dbReference>
<gene>
    <name evidence="8" type="ORF">Cgig2_007235</name>
</gene>
<name>A0A9Q1QRD3_9CARY</name>
<evidence type="ECO:0000313" key="8">
    <source>
        <dbReference type="EMBL" id="KAJ8451752.1"/>
    </source>
</evidence>
<comment type="pathway">
    <text evidence="2">Glycan biosynthesis; starch biosynthesis.</text>
</comment>
<comment type="catalytic activity">
    <reaction evidence="1">
        <text>[(1-&gt;4)-alpha-D-glucosyl](n) + ADP-alpha-D-glucose = [(1-&gt;4)-alpha-D-glucosyl](n+1) + ADP + H(+)</text>
        <dbReference type="Rhea" id="RHEA:18189"/>
        <dbReference type="Rhea" id="RHEA-COMP:9584"/>
        <dbReference type="Rhea" id="RHEA-COMP:9587"/>
        <dbReference type="ChEBI" id="CHEBI:15378"/>
        <dbReference type="ChEBI" id="CHEBI:15444"/>
        <dbReference type="ChEBI" id="CHEBI:57498"/>
        <dbReference type="ChEBI" id="CHEBI:456216"/>
        <dbReference type="EC" id="2.4.1.21"/>
    </reaction>
</comment>
<proteinExistence type="predicted"/>
<dbReference type="OrthoDB" id="2018403at2759"/>
<keyword evidence="6" id="KW-0750">Starch biosynthesis</keyword>
<dbReference type="AlphaFoldDB" id="A0A9Q1QRD3"/>
<evidence type="ECO:0000256" key="5">
    <source>
        <dbReference type="ARBA" id="ARBA00022679"/>
    </source>
</evidence>
<evidence type="ECO:0000256" key="1">
    <source>
        <dbReference type="ARBA" id="ARBA00001478"/>
    </source>
</evidence>
<sequence length="649" mass="72955">MAILASSSIHIPPSLSYTSLAPRNRLTRLPPAIRCLRLEDHNGMDFSQASSSQAELQTNDVWQLFTEAQQNILYLNKQRLMAIEELGNAKKEIQALLDRIENLELQKRGDYGRDESSILWELLLRIDAMVLNGTIDANDASGLRRVVMDAKASLPASAFTPLLQMRDAEFLPELHRLLEQSKSNGFHIVHICTEMDPVVSVGSLGSYVTGLSRALQRKGNLVEVILPKYKSLNLTEVQGLQDTQAEFYSYFNGQLHVNKIWTGVLYGIGVTFIQPVQYSSFFDRDMIYGYPDDFERFAYFSRASLDYLVKLQKRPDILHIHNWETAIVGPLFWDIFVNQSLEPPGKLGLCGLDPSALNRPDRLQDNNQAHLVNILKGGIVYSNKVLVLSSIHSKGRIIQSLGHGLEPTLSSHRDKLVVAPYGFESSAWDPSRDKLLPENYSASDLKGKALCKVSLQRLMGLSENASSILVNADLENLMGVMRIASLDGVQLVFMGAGKLPSINNVLDSLQEELTDENVRFINEYDEALSHLIFGGSDIMLCQSYEDPLLHVPLKAIKYGAAPILMTTIDKRLRHFVKHDFGSTQFSQCISLFCNMSLIQALNEIRERPSQWNKQIQDAMSKDFSWDAECYDVHISAYESIKDAESVVIR</sequence>
<dbReference type="EMBL" id="JAKOGI010000007">
    <property type="protein sequence ID" value="KAJ8451752.1"/>
    <property type="molecule type" value="Genomic_DNA"/>
</dbReference>
<dbReference type="GO" id="GO:0009011">
    <property type="term" value="F:alpha-1,4-glucan glucosyltransferase (ADP-glucose donor) activity"/>
    <property type="evidence" value="ECO:0007669"/>
    <property type="project" value="UniProtKB-EC"/>
</dbReference>
<keyword evidence="9" id="KW-1185">Reference proteome</keyword>
<dbReference type="Pfam" id="PF08323">
    <property type="entry name" value="Glyco_transf_5"/>
    <property type="match status" value="1"/>
</dbReference>
<dbReference type="Proteomes" id="UP001153076">
    <property type="component" value="Unassembled WGS sequence"/>
</dbReference>
<evidence type="ECO:0000313" key="9">
    <source>
        <dbReference type="Proteomes" id="UP001153076"/>
    </source>
</evidence>
<feature type="domain" description="Starch synthase catalytic" evidence="7">
    <location>
        <begin position="187"/>
        <end position="410"/>
    </location>
</feature>
<accession>A0A9Q1QRD3</accession>
<evidence type="ECO:0000256" key="3">
    <source>
        <dbReference type="ARBA" id="ARBA00012588"/>
    </source>
</evidence>
<evidence type="ECO:0000256" key="6">
    <source>
        <dbReference type="ARBA" id="ARBA00022922"/>
    </source>
</evidence>
<organism evidence="8 9">
    <name type="scientific">Carnegiea gigantea</name>
    <dbReference type="NCBI Taxonomy" id="171969"/>
    <lineage>
        <taxon>Eukaryota</taxon>
        <taxon>Viridiplantae</taxon>
        <taxon>Streptophyta</taxon>
        <taxon>Embryophyta</taxon>
        <taxon>Tracheophyta</taxon>
        <taxon>Spermatophyta</taxon>
        <taxon>Magnoliopsida</taxon>
        <taxon>eudicotyledons</taxon>
        <taxon>Gunneridae</taxon>
        <taxon>Pentapetalae</taxon>
        <taxon>Caryophyllales</taxon>
        <taxon>Cactineae</taxon>
        <taxon>Cactaceae</taxon>
        <taxon>Cactoideae</taxon>
        <taxon>Echinocereeae</taxon>
        <taxon>Carnegiea</taxon>
    </lineage>
</organism>
<reference evidence="8" key="1">
    <citation type="submission" date="2022-04" db="EMBL/GenBank/DDBJ databases">
        <title>Carnegiea gigantea Genome sequencing and assembly v2.</title>
        <authorList>
            <person name="Copetti D."/>
            <person name="Sanderson M.J."/>
            <person name="Burquez A."/>
            <person name="Wojciechowski M.F."/>
        </authorList>
    </citation>
    <scope>NUCLEOTIDE SEQUENCE</scope>
    <source>
        <strain evidence="8">SGP5-SGP5p</strain>
        <tissue evidence="8">Aerial part</tissue>
    </source>
</reference>